<dbReference type="GO" id="GO:0006313">
    <property type="term" value="P:DNA transposition"/>
    <property type="evidence" value="ECO:0007669"/>
    <property type="project" value="InterPro"/>
</dbReference>
<name>A0A4Q2AD31_9BURK</name>
<dbReference type="SUPFAM" id="SSF53098">
    <property type="entry name" value="Ribonuclease H-like"/>
    <property type="match status" value="1"/>
</dbReference>
<dbReference type="InterPro" id="IPR036165">
    <property type="entry name" value="YefM-like_sf"/>
</dbReference>
<evidence type="ECO:0000313" key="4">
    <source>
        <dbReference type="Proteomes" id="UP000289650"/>
    </source>
</evidence>
<dbReference type="Proteomes" id="UP000289650">
    <property type="component" value="Unassembled WGS sequence"/>
</dbReference>
<evidence type="ECO:0000256" key="1">
    <source>
        <dbReference type="ARBA" id="ARBA00009981"/>
    </source>
</evidence>
<accession>A0A4Q2AD31</accession>
<sequence length="549" mass="58922">MMRTIVERFVEQSPMTIMTRLVLQCALHDDWIDSAAEADEEPDDESIRETLFALAVDAIAALAARTQMPQAVAAGALSASGAAVAALHDGMSRWRAGWGRALVRDSVDLLLPVAAARADERARALGGMRLRVLDGAGDGCAPGAGCGCGRACDDPARDAAIGMTGARVLPVYDPDLAMIVDLLPVERGRSHERAFVGALLEMVRPGELWIVDGGFDTDAIVSGWPRRGGAFVLRDYGNPAACRPLGGWRDAGRLDTGYLREQAVGIAGDGDVAGTLRRIEWRDHTLDGSPGATIAVLTNLPVEQFDACQVMQLSRRRWRDALPLPLDSVVGGTLFGGVPARASLLASGIAAFAYNAFSVMTRVVVGALGLDERDAERVPLHIADSVAATYAGMMIALPPGWWRRYDQLPATTLGQIVRMLAVHVDPRSERRKRRDNRLSAKSQALLRAATLEHLLHDDGGDPAANVFSLRTIAMATRDFSSNPSKALRHAGEALVMVTKYNRPIALLVSIDDWNRLLGEVRETNLTRLSFDCAAAQGARSVALSESSLN</sequence>
<dbReference type="InterPro" id="IPR002559">
    <property type="entry name" value="Transposase_11"/>
</dbReference>
<dbReference type="GO" id="GO:0003677">
    <property type="term" value="F:DNA binding"/>
    <property type="evidence" value="ECO:0007669"/>
    <property type="project" value="InterPro"/>
</dbReference>
<evidence type="ECO:0000259" key="2">
    <source>
        <dbReference type="Pfam" id="PF01609"/>
    </source>
</evidence>
<evidence type="ECO:0000313" key="3">
    <source>
        <dbReference type="EMBL" id="RXV67596.1"/>
    </source>
</evidence>
<protein>
    <submittedName>
        <fullName evidence="3">Type II toxin-antitoxin system Phd/YefM family antitoxin</fullName>
    </submittedName>
</protein>
<gene>
    <name evidence="3" type="ORF">D1006_20255</name>
</gene>
<dbReference type="AlphaFoldDB" id="A0A4Q2AD31"/>
<dbReference type="GO" id="GO:0004803">
    <property type="term" value="F:transposase activity"/>
    <property type="evidence" value="ECO:0007669"/>
    <property type="project" value="InterPro"/>
</dbReference>
<comment type="caution">
    <text evidence="3">The sequence shown here is derived from an EMBL/GenBank/DDBJ whole genome shotgun (WGS) entry which is preliminary data.</text>
</comment>
<dbReference type="OrthoDB" id="9080928at2"/>
<comment type="similarity">
    <text evidence="1">Belongs to the phD/YefM antitoxin family.</text>
</comment>
<proteinExistence type="inferred from homology"/>
<dbReference type="Pfam" id="PF01609">
    <property type="entry name" value="DDE_Tnp_1"/>
    <property type="match status" value="1"/>
</dbReference>
<dbReference type="RefSeq" id="WP_129515241.1">
    <property type="nucleotide sequence ID" value="NZ_QWEX01000002.1"/>
</dbReference>
<dbReference type="InterPro" id="IPR012337">
    <property type="entry name" value="RNaseH-like_sf"/>
</dbReference>
<organism evidence="3 4">
    <name type="scientific">Burkholderia stabilis</name>
    <dbReference type="NCBI Taxonomy" id="95485"/>
    <lineage>
        <taxon>Bacteria</taxon>
        <taxon>Pseudomonadati</taxon>
        <taxon>Pseudomonadota</taxon>
        <taxon>Betaproteobacteria</taxon>
        <taxon>Burkholderiales</taxon>
        <taxon>Burkholderiaceae</taxon>
        <taxon>Burkholderia</taxon>
        <taxon>Burkholderia cepacia complex</taxon>
    </lineage>
</organism>
<reference evidence="3 4" key="1">
    <citation type="submission" date="2018-08" db="EMBL/GenBank/DDBJ databases">
        <title>Mountain-cultivated ginseng endophyte, Burkholderia stabilis and its activity against ginseng root rot disease.</title>
        <authorList>
            <person name="Tapan Kumar M."/>
            <person name="Bae H."/>
            <person name="Shanmugam G."/>
            <person name="Jeon J."/>
        </authorList>
    </citation>
    <scope>NUCLEOTIDE SEQUENCE [LARGE SCALE GENOMIC DNA]</scope>
    <source>
        <strain evidence="3 4">EB159</strain>
    </source>
</reference>
<dbReference type="EMBL" id="QWEX01000002">
    <property type="protein sequence ID" value="RXV67596.1"/>
    <property type="molecule type" value="Genomic_DNA"/>
</dbReference>
<feature type="domain" description="Transposase IS4-like" evidence="2">
    <location>
        <begin position="171"/>
        <end position="319"/>
    </location>
</feature>
<dbReference type="SUPFAM" id="SSF143120">
    <property type="entry name" value="YefM-like"/>
    <property type="match status" value="1"/>
</dbReference>